<reference evidence="2 3" key="1">
    <citation type="submission" date="2019-07" db="EMBL/GenBank/DDBJ databases">
        <title>Chromosome genome assembly for large yellow croaker.</title>
        <authorList>
            <person name="Xiao S."/>
        </authorList>
    </citation>
    <scope>NUCLEOTIDE SEQUENCE [LARGE SCALE GENOMIC DNA]</scope>
    <source>
        <strain evidence="2">JMULYC20181020</strain>
        <tissue evidence="2">Muscle</tissue>
    </source>
</reference>
<name>A0A6G0IJV6_LARCR</name>
<protein>
    <recommendedName>
        <fullName evidence="4">LINE-1 type transposase domain-containing protein 1</fullName>
    </recommendedName>
</protein>
<sequence>MEASGEAADNGGEALAEDVTPALHKYLMDITKEIRELKNDITALNTSFKQDFASFKEDVYNKLKANKDELQDQKKSFNEAQTRIEELEAFNLEAKDTLLTTLREQRKLQDKLTDLEGRSRRNNVRIFGVPEGAEGDSVPRFVEELLQRKLTLPVPRVKLGNSPLYFDNDYAAEVVQQRRAYMEIKKTLKAKGIRFQTPLTRIRIHWTDGPRLYNSAQEAAKEMRKRGMDVQMKEADEERTMEERIHAAWTWQHVGEPGACGGLTQRTRGRLQEFRRAEDRGNI</sequence>
<evidence type="ECO:0000313" key="3">
    <source>
        <dbReference type="Proteomes" id="UP000424527"/>
    </source>
</evidence>
<organism evidence="2 3">
    <name type="scientific">Larimichthys crocea</name>
    <name type="common">Large yellow croaker</name>
    <name type="synonym">Pseudosciaena crocea</name>
    <dbReference type="NCBI Taxonomy" id="215358"/>
    <lineage>
        <taxon>Eukaryota</taxon>
        <taxon>Metazoa</taxon>
        <taxon>Chordata</taxon>
        <taxon>Craniata</taxon>
        <taxon>Vertebrata</taxon>
        <taxon>Euteleostomi</taxon>
        <taxon>Actinopterygii</taxon>
        <taxon>Neopterygii</taxon>
        <taxon>Teleostei</taxon>
        <taxon>Neoteleostei</taxon>
        <taxon>Acanthomorphata</taxon>
        <taxon>Eupercaria</taxon>
        <taxon>Sciaenidae</taxon>
        <taxon>Larimichthys</taxon>
    </lineage>
</organism>
<keyword evidence="1" id="KW-0175">Coiled coil</keyword>
<dbReference type="Gene3D" id="3.30.250.20">
    <property type="entry name" value="L1 transposable element, C-terminal domain"/>
    <property type="match status" value="1"/>
</dbReference>
<dbReference type="Gene3D" id="3.30.70.1820">
    <property type="entry name" value="L1 transposable element, RRM domain"/>
    <property type="match status" value="1"/>
</dbReference>
<dbReference type="Proteomes" id="UP000424527">
    <property type="component" value="Unassembled WGS sequence"/>
</dbReference>
<comment type="caution">
    <text evidence="2">The sequence shown here is derived from an EMBL/GenBank/DDBJ whole genome shotgun (WGS) entry which is preliminary data.</text>
</comment>
<dbReference type="PANTHER" id="PTHR11505">
    <property type="entry name" value="L1 TRANSPOSABLE ELEMENT-RELATED"/>
    <property type="match status" value="1"/>
</dbReference>
<keyword evidence="3" id="KW-1185">Reference proteome</keyword>
<dbReference type="EMBL" id="REGW02000009">
    <property type="protein sequence ID" value="KAE8291542.1"/>
    <property type="molecule type" value="Genomic_DNA"/>
</dbReference>
<gene>
    <name evidence="2" type="ORF">D5F01_LYC08896</name>
</gene>
<evidence type="ECO:0000313" key="2">
    <source>
        <dbReference type="EMBL" id="KAE8291542.1"/>
    </source>
</evidence>
<dbReference type="InterPro" id="IPR042566">
    <property type="entry name" value="L1_C"/>
</dbReference>
<evidence type="ECO:0008006" key="4">
    <source>
        <dbReference type="Google" id="ProtNLM"/>
    </source>
</evidence>
<dbReference type="InterPro" id="IPR004244">
    <property type="entry name" value="Transposase_22"/>
</dbReference>
<proteinExistence type="predicted"/>
<accession>A0A6G0IJV6</accession>
<dbReference type="AlphaFoldDB" id="A0A6G0IJV6"/>
<evidence type="ECO:0000256" key="1">
    <source>
        <dbReference type="SAM" id="Coils"/>
    </source>
</evidence>
<feature type="coiled-coil region" evidence="1">
    <location>
        <begin position="27"/>
        <end position="90"/>
    </location>
</feature>